<comment type="cofactor">
    <cofactor evidence="1">
        <name>Mg(2+)</name>
        <dbReference type="ChEBI" id="CHEBI:18420"/>
    </cofactor>
</comment>
<proteinExistence type="inferred from homology"/>
<feature type="region of interest" description="Disordered" evidence="2">
    <location>
        <begin position="1412"/>
        <end position="1462"/>
    </location>
</feature>
<evidence type="ECO:0000256" key="2">
    <source>
        <dbReference type="SAM" id="MobiDB-lite"/>
    </source>
</evidence>
<dbReference type="GO" id="GO:0005524">
    <property type="term" value="F:ATP binding"/>
    <property type="evidence" value="ECO:0007669"/>
    <property type="project" value="UniProtKB-KW"/>
</dbReference>
<dbReference type="InterPro" id="IPR046700">
    <property type="entry name" value="DUF6570"/>
</dbReference>
<dbReference type="GO" id="GO:0000723">
    <property type="term" value="P:telomere maintenance"/>
    <property type="evidence" value="ECO:0007669"/>
    <property type="project" value="InterPro"/>
</dbReference>
<feature type="domain" description="Helitron helicase-like" evidence="4">
    <location>
        <begin position="649"/>
        <end position="862"/>
    </location>
</feature>
<keyword evidence="1" id="KW-0347">Helicase</keyword>
<dbReference type="OrthoDB" id="3267861at2759"/>
<dbReference type="Pfam" id="PF14214">
    <property type="entry name" value="Helitron_like_N"/>
    <property type="match status" value="1"/>
</dbReference>
<dbReference type="EMBL" id="JAACJK010000223">
    <property type="protein sequence ID" value="KAF5313703.1"/>
    <property type="molecule type" value="Genomic_DNA"/>
</dbReference>
<comment type="caution">
    <text evidence="6">The sequence shown here is derived from an EMBL/GenBank/DDBJ whole genome shotgun (WGS) entry which is preliminary data.</text>
</comment>
<feature type="domain" description="DNA helicase Pif1-like DEAD-box helicase" evidence="3">
    <location>
        <begin position="1502"/>
        <end position="1656"/>
    </location>
</feature>
<feature type="domain" description="DUF6570" evidence="5">
    <location>
        <begin position="357"/>
        <end position="501"/>
    </location>
</feature>
<reference evidence="6 7" key="1">
    <citation type="journal article" date="2020" name="ISME J.">
        <title>Uncovering the hidden diversity of litter-decomposition mechanisms in mushroom-forming fungi.</title>
        <authorList>
            <person name="Floudas D."/>
            <person name="Bentzer J."/>
            <person name="Ahren D."/>
            <person name="Johansson T."/>
            <person name="Persson P."/>
            <person name="Tunlid A."/>
        </authorList>
    </citation>
    <scope>NUCLEOTIDE SEQUENCE [LARGE SCALE GENOMIC DNA]</scope>
    <source>
        <strain evidence="6 7">CBS 175.51</strain>
    </source>
</reference>
<comment type="catalytic activity">
    <reaction evidence="1">
        <text>ATP + H2O = ADP + phosphate + H(+)</text>
        <dbReference type="Rhea" id="RHEA:13065"/>
        <dbReference type="ChEBI" id="CHEBI:15377"/>
        <dbReference type="ChEBI" id="CHEBI:15378"/>
        <dbReference type="ChEBI" id="CHEBI:30616"/>
        <dbReference type="ChEBI" id="CHEBI:43474"/>
        <dbReference type="ChEBI" id="CHEBI:456216"/>
        <dbReference type="EC" id="5.6.2.3"/>
    </reaction>
</comment>
<accession>A0A8H5B0E2</accession>
<keyword evidence="1" id="KW-0067">ATP-binding</keyword>
<dbReference type="InterPro" id="IPR051055">
    <property type="entry name" value="PIF1_helicase"/>
</dbReference>
<comment type="similarity">
    <text evidence="1">Belongs to the helicase family.</text>
</comment>
<dbReference type="PANTHER" id="PTHR47642">
    <property type="entry name" value="ATP-DEPENDENT DNA HELICASE"/>
    <property type="match status" value="1"/>
</dbReference>
<gene>
    <name evidence="6" type="ORF">D9611_010235</name>
</gene>
<dbReference type="GO" id="GO:0006310">
    <property type="term" value="P:DNA recombination"/>
    <property type="evidence" value="ECO:0007669"/>
    <property type="project" value="UniProtKB-KW"/>
</dbReference>
<keyword evidence="7" id="KW-1185">Reference proteome</keyword>
<dbReference type="GO" id="GO:0016787">
    <property type="term" value="F:hydrolase activity"/>
    <property type="evidence" value="ECO:0007669"/>
    <property type="project" value="UniProtKB-KW"/>
</dbReference>
<dbReference type="GO" id="GO:0043139">
    <property type="term" value="F:5'-3' DNA helicase activity"/>
    <property type="evidence" value="ECO:0007669"/>
    <property type="project" value="UniProtKB-EC"/>
</dbReference>
<protein>
    <recommendedName>
        <fullName evidence="1">ATP-dependent DNA helicase</fullName>
        <ecNumber evidence="1">5.6.2.3</ecNumber>
    </recommendedName>
</protein>
<dbReference type="InterPro" id="IPR025476">
    <property type="entry name" value="Helitron_helicase-like"/>
</dbReference>
<dbReference type="InterPro" id="IPR010285">
    <property type="entry name" value="DNA_helicase_pif1-like_DEAD"/>
</dbReference>
<evidence type="ECO:0000259" key="3">
    <source>
        <dbReference type="Pfam" id="PF05970"/>
    </source>
</evidence>
<dbReference type="Proteomes" id="UP000541558">
    <property type="component" value="Unassembled WGS sequence"/>
</dbReference>
<keyword evidence="1" id="KW-0234">DNA repair</keyword>
<dbReference type="Pfam" id="PF20209">
    <property type="entry name" value="DUF6570"/>
    <property type="match status" value="1"/>
</dbReference>
<keyword evidence="1" id="KW-0233">DNA recombination</keyword>
<evidence type="ECO:0000259" key="5">
    <source>
        <dbReference type="Pfam" id="PF20209"/>
    </source>
</evidence>
<dbReference type="Gene3D" id="3.40.50.300">
    <property type="entry name" value="P-loop containing nucleotide triphosphate hydrolases"/>
    <property type="match status" value="1"/>
</dbReference>
<dbReference type="SUPFAM" id="SSF52540">
    <property type="entry name" value="P-loop containing nucleoside triphosphate hydrolases"/>
    <property type="match status" value="2"/>
</dbReference>
<dbReference type="InterPro" id="IPR027417">
    <property type="entry name" value="P-loop_NTPase"/>
</dbReference>
<dbReference type="PANTHER" id="PTHR47642:SF5">
    <property type="entry name" value="ATP-DEPENDENT DNA HELICASE"/>
    <property type="match status" value="1"/>
</dbReference>
<evidence type="ECO:0000259" key="4">
    <source>
        <dbReference type="Pfam" id="PF14214"/>
    </source>
</evidence>
<keyword evidence="1" id="KW-0227">DNA damage</keyword>
<feature type="compositionally biased region" description="Basic and acidic residues" evidence="2">
    <location>
        <begin position="1438"/>
        <end position="1449"/>
    </location>
</feature>
<dbReference type="Pfam" id="PF05970">
    <property type="entry name" value="PIF1"/>
    <property type="match status" value="1"/>
</dbReference>
<organism evidence="6 7">
    <name type="scientific">Ephemerocybe angulata</name>
    <dbReference type="NCBI Taxonomy" id="980116"/>
    <lineage>
        <taxon>Eukaryota</taxon>
        <taxon>Fungi</taxon>
        <taxon>Dikarya</taxon>
        <taxon>Basidiomycota</taxon>
        <taxon>Agaricomycotina</taxon>
        <taxon>Agaricomycetes</taxon>
        <taxon>Agaricomycetidae</taxon>
        <taxon>Agaricales</taxon>
        <taxon>Agaricineae</taxon>
        <taxon>Psathyrellaceae</taxon>
        <taxon>Ephemerocybe</taxon>
    </lineage>
</organism>
<evidence type="ECO:0000313" key="6">
    <source>
        <dbReference type="EMBL" id="KAF5313703.1"/>
    </source>
</evidence>
<dbReference type="GO" id="GO:0006281">
    <property type="term" value="P:DNA repair"/>
    <property type="evidence" value="ECO:0007669"/>
    <property type="project" value="UniProtKB-KW"/>
</dbReference>
<sequence length="2016" mass="224890">MPPQNDTTNAQTPIALCRSNRKVTLTSLVRSDTGKLETKATEVDPNEWKREVNFHGIAQSITIEDERLKDSSLTILTNPIKEILAFFQYINGPDLRALCRFHGAEALARSSSKDLARTLLAHECTHLCHTTLLVFKTRAKVRALKPWETLTRTCNWSLDETARANPPPSVASSECSLSSFASRYQVQTNNDHPMNPPGLGCLLPDMAKERPPRPFPQPSDATPVLAAPESGARLRKKQIVRPTSEPLDTTKHLLPMSDAAKINLVSEWQEIMALTSFIKKPCAVCSTMASAQDLVTMDSNRIELKVLRNDLIPSNLLPKTYNIKEYDGAILEPEGLEHTDRKARMSVCKPCKSDLKKGKMPKFALGNWLYYAREHLPADVAHGFAKMSVFEKALICRVRTNSLLCRFSLEGIEKDPFSDHFVQKRRHIRGNIISTPLDVSRMSTALPPPASEIRDTICALITSATVPTDSTIETLTPIMVRKSRVKLLIDFLIHHNPHYTKCDGFKGFSSEYLDNLFKGSNDAGVPSAATIGHIPINKALESLTEDHTGRMDEIEGLVMENVAYTSGDHSPQSYREMTFEAAERCATAKPFLYSRSGSQAVPDINNPAWLSWAHPNADPYGLGGFNDPRRKRVIGIEQQLKHLLTTKDPLFERDPQLAFDVYNIVRKGAVNTSLRFAVPYYMYAKTVDRLAALDKDQVNALRHKYLTDPMYKPSSPKEVEISRVLSSIAPLAKKIPGTVSQKIKMRNEIRAIIGQKGSPTLFVTINPSDYHNPIVSVLAKRPANASEVEQLRALTTTERGHIAVEHPVACAQFFDSMMKVFIKIILKHGGSGKSPGIFGRCDSYYGTVETQGRGTLHCHMLLWLTDHLPPETLANTLKMSVEYGNALIAWIDSVMHSGFVGTRSLQNTMTGVDDAECIAPRDPHPASKREPRAADLGQTEFSREMNDHVDDLLTRFNWHNHNGSCWKYLKSGEARVPENCRFGMDGTTIDKTSIDTETGSVIIKRTHPRMTHYNPTITFLMKCNTDIKFIGSGAEAKAFMYYVTDYITKAPLSMHAGLTALAYAIRQGEERKVLNRTCDSESDPKKAVTIAINSMLGRQELSHPQVMSYVLGGGECYTSERFQAINWAEVLRYVSKEDAIDPIFNVHEKHPPQRIDDLQLSMSTDSEEIIASNSLLDYIFCPTHEPFDQMGLYNHIASTRRMSRKANNTSQVGVFSSKKHPQHKTHTLGERRVRVIPVLLGPAIQRRNGTEGEQETWGRDICILFAPWRSPSDIIPIQSSWKAEAELLLAKLSPEDLRVAENMGMVAEGKQARDDRPRGKRKTLSEQALIAMDHLPDFDTEEPLAQLNVYAAAVEQPTCEGDASPPSKISQYLEELLGPGSSWAVQQCFPPAERTAGDEDDLMAVDEAVDAAEEECEEMPDQVASQRRYMAKAKGRKRDREDDDKQDKPSKRRKRRPIKPTTEIATVDDTIVPAISRSGGPPPSAMKAEAHALALRRKLTDNAEQYRAYQTITAHAIACGPQLLMYIGGEGGTGKSYLIESIIEFFKLANRESEIRIGAFTGIAASLIGGSTLHSLLSIGANFKNPSTLVKRLSAEWRGVKYLFIDEVSMISAQFLASISSKLQLSQSDYPANCLRVFGGINVIFLGDFFQLAPPKQSPVYAYKLVRNPSFVEARSSVGIDAISGAFLWRQVTHVTILRQTKRHEGDKLLATILSLIRSRRCLDNTGKQVKIEGLTVVDHIRSRDFEHVARSEPETIRAFEDAPMIVGNRMVRDLLNSTMLMAHANRISAPASLYYSKDTNKGEAVNRKMAPLLWSLSSKETKDSFGQLPMFIGMKVMITENVSVQLKVVNGSEGTIVDIRYDVLEERRYATVVYVKIPLSKLMHAPGLEAGVVPIFPTSTSIKIPPQYYKAGFKSFTRHQVPLLPAYSYTDYKSQGRTLDRAIVDLASAKQQGVYVMLSRVTTLKGLLVLRWFPESKILQEMSGELRDEIARLDSLDTKCARDFDKKTSSSDIKA</sequence>
<evidence type="ECO:0000313" key="7">
    <source>
        <dbReference type="Proteomes" id="UP000541558"/>
    </source>
</evidence>
<dbReference type="EC" id="5.6.2.3" evidence="1"/>
<keyword evidence="1" id="KW-0378">Hydrolase</keyword>
<evidence type="ECO:0000256" key="1">
    <source>
        <dbReference type="RuleBase" id="RU363044"/>
    </source>
</evidence>
<keyword evidence="1" id="KW-0547">Nucleotide-binding</keyword>
<name>A0A8H5B0E2_9AGAR</name>